<organism evidence="3 4">
    <name type="scientific">Saliphagus infecundisoli</name>
    <dbReference type="NCBI Taxonomy" id="1849069"/>
    <lineage>
        <taxon>Archaea</taxon>
        <taxon>Methanobacteriati</taxon>
        <taxon>Methanobacteriota</taxon>
        <taxon>Stenosarchaea group</taxon>
        <taxon>Halobacteria</taxon>
        <taxon>Halobacteriales</taxon>
        <taxon>Natrialbaceae</taxon>
        <taxon>Saliphagus</taxon>
    </lineage>
</organism>
<dbReference type="InterPro" id="IPR000683">
    <property type="entry name" value="Gfo/Idh/MocA-like_OxRdtase_N"/>
</dbReference>
<gene>
    <name evidence="3" type="ORF">ACFPFO_01520</name>
</gene>
<dbReference type="Pfam" id="PF22725">
    <property type="entry name" value="GFO_IDH_MocA_C3"/>
    <property type="match status" value="1"/>
</dbReference>
<dbReference type="PANTHER" id="PTHR43249:SF1">
    <property type="entry name" value="D-GLUCOSIDE 3-DEHYDROGENASE"/>
    <property type="match status" value="1"/>
</dbReference>
<evidence type="ECO:0000259" key="1">
    <source>
        <dbReference type="Pfam" id="PF01408"/>
    </source>
</evidence>
<dbReference type="Proteomes" id="UP001595925">
    <property type="component" value="Unassembled WGS sequence"/>
</dbReference>
<name>A0ABD5Q9U3_9EURY</name>
<evidence type="ECO:0000313" key="4">
    <source>
        <dbReference type="Proteomes" id="UP001595925"/>
    </source>
</evidence>
<dbReference type="AlphaFoldDB" id="A0ABD5Q9U3"/>
<feature type="domain" description="GFO/IDH/MocA-like oxidoreductase" evidence="2">
    <location>
        <begin position="144"/>
        <end position="238"/>
    </location>
</feature>
<dbReference type="RefSeq" id="WP_224827960.1">
    <property type="nucleotide sequence ID" value="NZ_JAIVEF010000003.1"/>
</dbReference>
<evidence type="ECO:0000313" key="3">
    <source>
        <dbReference type="EMBL" id="MFC4986474.1"/>
    </source>
</evidence>
<dbReference type="InterPro" id="IPR055170">
    <property type="entry name" value="GFO_IDH_MocA-like_dom"/>
</dbReference>
<protein>
    <submittedName>
        <fullName evidence="3">Gfo/Idh/MocA family protein</fullName>
    </submittedName>
</protein>
<accession>A0ABD5Q9U3</accession>
<proteinExistence type="predicted"/>
<dbReference type="SUPFAM" id="SSF55347">
    <property type="entry name" value="Glyceraldehyde-3-phosphate dehydrogenase-like, C-terminal domain"/>
    <property type="match status" value="1"/>
</dbReference>
<feature type="domain" description="Gfo/Idh/MocA-like oxidoreductase N-terminal" evidence="1">
    <location>
        <begin position="2"/>
        <end position="114"/>
    </location>
</feature>
<dbReference type="Gene3D" id="3.30.360.10">
    <property type="entry name" value="Dihydrodipicolinate Reductase, domain 2"/>
    <property type="match status" value="1"/>
</dbReference>
<dbReference type="Pfam" id="PF01408">
    <property type="entry name" value="GFO_IDH_MocA"/>
    <property type="match status" value="1"/>
</dbReference>
<dbReference type="Gene3D" id="3.40.50.720">
    <property type="entry name" value="NAD(P)-binding Rossmann-like Domain"/>
    <property type="match status" value="1"/>
</dbReference>
<dbReference type="InterPro" id="IPR052515">
    <property type="entry name" value="Gfo/Idh/MocA_Oxidoreductase"/>
</dbReference>
<keyword evidence="4" id="KW-1185">Reference proteome</keyword>
<dbReference type="EMBL" id="JBHSJG010000005">
    <property type="protein sequence ID" value="MFC4986474.1"/>
    <property type="molecule type" value="Genomic_DNA"/>
</dbReference>
<dbReference type="InterPro" id="IPR036291">
    <property type="entry name" value="NAD(P)-bd_dom_sf"/>
</dbReference>
<reference evidence="3 4" key="1">
    <citation type="journal article" date="2019" name="Int. J. Syst. Evol. Microbiol.">
        <title>The Global Catalogue of Microorganisms (GCM) 10K type strain sequencing project: providing services to taxonomists for standard genome sequencing and annotation.</title>
        <authorList>
            <consortium name="The Broad Institute Genomics Platform"/>
            <consortium name="The Broad Institute Genome Sequencing Center for Infectious Disease"/>
            <person name="Wu L."/>
            <person name="Ma J."/>
        </authorList>
    </citation>
    <scope>NUCLEOTIDE SEQUENCE [LARGE SCALE GENOMIC DNA]</scope>
    <source>
        <strain evidence="3 4">CGMCC 1.15824</strain>
    </source>
</reference>
<comment type="caution">
    <text evidence="3">The sequence shown here is derived from an EMBL/GenBank/DDBJ whole genome shotgun (WGS) entry which is preliminary data.</text>
</comment>
<dbReference type="PANTHER" id="PTHR43249">
    <property type="entry name" value="UDP-N-ACETYL-2-AMINO-2-DEOXY-D-GLUCURONATE OXIDASE"/>
    <property type="match status" value="1"/>
</dbReference>
<dbReference type="SUPFAM" id="SSF51735">
    <property type="entry name" value="NAD(P)-binding Rossmann-fold domains"/>
    <property type="match status" value="1"/>
</dbReference>
<sequence>MEIGFIGAGKMAGTLMEKVDGYDGARVTAVCDVDEDAAREAAEPREAAAYADHTDLYEGADLDAVVVAIPPFAYDDQVTRAAERGIDVFVEKPVALRVEQGEETLDAIEEAGIVSGTGYVFRYDGITERARELLEDREISLLAGRYWSGLLASSWGNELELSGGEIVTRTTHIYDMARYLAGDVDRVSAASTDRIGTEEIDYPDATTATLEHENGVVTTVSSGVTSPTWTAELDVLGDDLHLHLDYPSQTLTGQVGPEAIDYHAPTDRYGREIETFLEAVERGDPDHVRSDYADALRTLSVNWTVIDAAADGEPAAVGETRRS</sequence>
<evidence type="ECO:0000259" key="2">
    <source>
        <dbReference type="Pfam" id="PF22725"/>
    </source>
</evidence>